<dbReference type="RefSeq" id="WP_203790980.1">
    <property type="nucleotide sequence ID" value="NZ_BOMV01000116.1"/>
</dbReference>
<reference evidence="1" key="1">
    <citation type="submission" date="2021-01" db="EMBL/GenBank/DDBJ databases">
        <title>Whole genome shotgun sequence of Actinoplanes rishiriensis NBRC 108556.</title>
        <authorList>
            <person name="Komaki H."/>
            <person name="Tamura T."/>
        </authorList>
    </citation>
    <scope>NUCLEOTIDE SEQUENCE</scope>
    <source>
        <strain evidence="1">NBRC 108556</strain>
    </source>
</reference>
<comment type="caution">
    <text evidence="1">The sequence shown here is derived from an EMBL/GenBank/DDBJ whole genome shotgun (WGS) entry which is preliminary data.</text>
</comment>
<proteinExistence type="predicted"/>
<dbReference type="EMBL" id="BOMV01000116">
    <property type="protein sequence ID" value="GIF01993.1"/>
    <property type="molecule type" value="Genomic_DNA"/>
</dbReference>
<dbReference type="AlphaFoldDB" id="A0A919N2U7"/>
<keyword evidence="2" id="KW-1185">Reference proteome</keyword>
<sequence>MSVLDTLYRGPLAERARRHRWDQPCRTTMLVCLPARAGRTSIEALGEARARLAGHAVTGHAALDNAHFPLWRHPGHAEQHLLISPRITAGRDTISTCAGAPIGLLDLNTTAERLLTVAVAGHARWAQIVQDTPAAAPWWPFLDRHHSEPEQYPLEAALSDFAAQPQVAAMLRHDAGTVAAHRFDGDCYGPGLSALHVGAVTYADYLTGVLTYGGGLLSLDGDLLVPSWTDLLVEQSLNERASFHQQARGHLTALNPTTVVVAVTCHR</sequence>
<protein>
    <submittedName>
        <fullName evidence="1">Uncharacterized protein</fullName>
    </submittedName>
</protein>
<evidence type="ECO:0000313" key="1">
    <source>
        <dbReference type="EMBL" id="GIF01993.1"/>
    </source>
</evidence>
<evidence type="ECO:0000313" key="2">
    <source>
        <dbReference type="Proteomes" id="UP000636960"/>
    </source>
</evidence>
<dbReference type="Proteomes" id="UP000636960">
    <property type="component" value="Unassembled WGS sequence"/>
</dbReference>
<organism evidence="1 2">
    <name type="scientific">Paractinoplanes rishiriensis</name>
    <dbReference type="NCBI Taxonomy" id="1050105"/>
    <lineage>
        <taxon>Bacteria</taxon>
        <taxon>Bacillati</taxon>
        <taxon>Actinomycetota</taxon>
        <taxon>Actinomycetes</taxon>
        <taxon>Micromonosporales</taxon>
        <taxon>Micromonosporaceae</taxon>
        <taxon>Paractinoplanes</taxon>
    </lineage>
</organism>
<name>A0A919N2U7_9ACTN</name>
<gene>
    <name evidence="1" type="ORF">Ari01nite_94570</name>
</gene>
<accession>A0A919N2U7</accession>